<dbReference type="SUPFAM" id="SSF48403">
    <property type="entry name" value="Ankyrin repeat"/>
    <property type="match status" value="1"/>
</dbReference>
<dbReference type="EMBL" id="JAPFFF010000004">
    <property type="protein sequence ID" value="KAK8892495.1"/>
    <property type="molecule type" value="Genomic_DNA"/>
</dbReference>
<keyword evidence="2" id="KW-1185">Reference proteome</keyword>
<organism evidence="1 2">
    <name type="scientific">Tritrichomonas musculus</name>
    <dbReference type="NCBI Taxonomy" id="1915356"/>
    <lineage>
        <taxon>Eukaryota</taxon>
        <taxon>Metamonada</taxon>
        <taxon>Parabasalia</taxon>
        <taxon>Tritrichomonadida</taxon>
        <taxon>Tritrichomonadidae</taxon>
        <taxon>Tritrichomonas</taxon>
    </lineage>
</organism>
<evidence type="ECO:0000313" key="2">
    <source>
        <dbReference type="Proteomes" id="UP001470230"/>
    </source>
</evidence>
<evidence type="ECO:0008006" key="3">
    <source>
        <dbReference type="Google" id="ProtNLM"/>
    </source>
</evidence>
<name>A0ABR2KN11_9EUKA</name>
<proteinExistence type="predicted"/>
<dbReference type="PANTHER" id="PTHR24159:SF5">
    <property type="entry name" value="ANK_REP_REGION DOMAIN-CONTAINING PROTEIN"/>
    <property type="match status" value="1"/>
</dbReference>
<evidence type="ECO:0000313" key="1">
    <source>
        <dbReference type="EMBL" id="KAK8892495.1"/>
    </source>
</evidence>
<accession>A0ABR2KN11</accession>
<reference evidence="1 2" key="1">
    <citation type="submission" date="2024-04" db="EMBL/GenBank/DDBJ databases">
        <title>Tritrichomonas musculus Genome.</title>
        <authorList>
            <person name="Alves-Ferreira E."/>
            <person name="Grigg M."/>
            <person name="Lorenzi H."/>
            <person name="Galac M."/>
        </authorList>
    </citation>
    <scope>NUCLEOTIDE SEQUENCE [LARGE SCALE GENOMIC DNA]</scope>
    <source>
        <strain evidence="1 2">EAF2021</strain>
    </source>
</reference>
<comment type="caution">
    <text evidence="1">The sequence shown here is derived from an EMBL/GenBank/DDBJ whole genome shotgun (WGS) entry which is preliminary data.</text>
</comment>
<protein>
    <recommendedName>
        <fullName evidence="3">DUF3447 domain-containing protein</fullName>
    </recommendedName>
</protein>
<dbReference type="InterPro" id="IPR036770">
    <property type="entry name" value="Ankyrin_rpt-contain_sf"/>
</dbReference>
<dbReference type="PANTHER" id="PTHR24159">
    <property type="match status" value="1"/>
</dbReference>
<dbReference type="Proteomes" id="UP001470230">
    <property type="component" value="Unassembled WGS sequence"/>
</dbReference>
<sequence length="366" mass="43665">MDLKGYFDKMKTIENQILQLINDNDAEQETFTKLITLFEDSKISENKHELESVLYLLLKIANNYHRSANFFLKIDQILLFFKNEILKYYSNEEIYHFFKRNKRILLFLIENKILILDASIGDRMADQSDYLNYFMPQIKPIVPVSFKDEFLLYVKELAGNFGDKQKAGENDSLICELIRKDSIDDFIIYIHKNNISLNSEIKPSIFETNQFLVGRDTSLFEYAAFYGSIQIFNYLRFNKIEMTPSLWIYAIHGNNYEIIQLLEENKIIPKDETYNECLKEALKCHNYEVTDYLLTNYLDGYNEFAITHFIKYYNFQYLKEEYINQSFFYDFCHYKYFLVVENLLKSGTIDINAKTINNIFFLNTIL</sequence>
<gene>
    <name evidence="1" type="ORF">M9Y10_029725</name>
</gene>